<reference evidence="7" key="1">
    <citation type="journal article" date="2020" name="Stud. Mycol.">
        <title>101 Dothideomycetes genomes: a test case for predicting lifestyles and emergence of pathogens.</title>
        <authorList>
            <person name="Haridas S."/>
            <person name="Albert R."/>
            <person name="Binder M."/>
            <person name="Bloem J."/>
            <person name="Labutti K."/>
            <person name="Salamov A."/>
            <person name="Andreopoulos B."/>
            <person name="Baker S."/>
            <person name="Barry K."/>
            <person name="Bills G."/>
            <person name="Bluhm B."/>
            <person name="Cannon C."/>
            <person name="Castanera R."/>
            <person name="Culley D."/>
            <person name="Daum C."/>
            <person name="Ezra D."/>
            <person name="Gonzalez J."/>
            <person name="Henrissat B."/>
            <person name="Kuo A."/>
            <person name="Liang C."/>
            <person name="Lipzen A."/>
            <person name="Lutzoni F."/>
            <person name="Magnuson J."/>
            <person name="Mondo S."/>
            <person name="Nolan M."/>
            <person name="Ohm R."/>
            <person name="Pangilinan J."/>
            <person name="Park H.-J."/>
            <person name="Ramirez L."/>
            <person name="Alfaro M."/>
            <person name="Sun H."/>
            <person name="Tritt A."/>
            <person name="Yoshinaga Y."/>
            <person name="Zwiers L.-H."/>
            <person name="Turgeon B."/>
            <person name="Goodwin S."/>
            <person name="Spatafora J."/>
            <person name="Crous P."/>
            <person name="Grigoriev I."/>
        </authorList>
    </citation>
    <scope>NUCLEOTIDE SEQUENCE</scope>
    <source>
        <strain evidence="7">CBS 473.64</strain>
    </source>
</reference>
<dbReference type="Pfam" id="PF05700">
    <property type="entry name" value="BCAS2"/>
    <property type="match status" value="1"/>
</dbReference>
<dbReference type="GO" id="GO:0071013">
    <property type="term" value="C:catalytic step 2 spliceosome"/>
    <property type="evidence" value="ECO:0007669"/>
    <property type="project" value="TreeGrafter"/>
</dbReference>
<name>A0A6A6RH63_9PLEO</name>
<evidence type="ECO:0000256" key="4">
    <source>
        <dbReference type="ARBA" id="ARBA00022728"/>
    </source>
</evidence>
<evidence type="ECO:0000256" key="1">
    <source>
        <dbReference type="ARBA" id="ARBA00004123"/>
    </source>
</evidence>
<evidence type="ECO:0000256" key="2">
    <source>
        <dbReference type="ARBA" id="ARBA00010788"/>
    </source>
</evidence>
<organism evidence="7 8">
    <name type="scientific">Massarina eburnea CBS 473.64</name>
    <dbReference type="NCBI Taxonomy" id="1395130"/>
    <lineage>
        <taxon>Eukaryota</taxon>
        <taxon>Fungi</taxon>
        <taxon>Dikarya</taxon>
        <taxon>Ascomycota</taxon>
        <taxon>Pezizomycotina</taxon>
        <taxon>Dothideomycetes</taxon>
        <taxon>Pleosporomycetidae</taxon>
        <taxon>Pleosporales</taxon>
        <taxon>Massarineae</taxon>
        <taxon>Massarinaceae</taxon>
        <taxon>Massarina</taxon>
    </lineage>
</organism>
<dbReference type="InterPro" id="IPR008409">
    <property type="entry name" value="SPF27"/>
</dbReference>
<keyword evidence="4" id="KW-0747">Spliceosome</keyword>
<proteinExistence type="inferred from homology"/>
<accession>A0A6A6RH63</accession>
<evidence type="ECO:0000256" key="5">
    <source>
        <dbReference type="ARBA" id="ARBA00023187"/>
    </source>
</evidence>
<dbReference type="OrthoDB" id="205794at2759"/>
<keyword evidence="8" id="KW-1185">Reference proteome</keyword>
<comment type="subcellular location">
    <subcellularLocation>
        <location evidence="1">Nucleus</location>
    </subcellularLocation>
</comment>
<evidence type="ECO:0000256" key="6">
    <source>
        <dbReference type="ARBA" id="ARBA00023242"/>
    </source>
</evidence>
<comment type="similarity">
    <text evidence="2">Belongs to the SPF27 family.</text>
</comment>
<evidence type="ECO:0000313" key="8">
    <source>
        <dbReference type="Proteomes" id="UP000799753"/>
    </source>
</evidence>
<evidence type="ECO:0000313" key="7">
    <source>
        <dbReference type="EMBL" id="KAF2634333.1"/>
    </source>
</evidence>
<evidence type="ECO:0008006" key="9">
    <source>
        <dbReference type="Google" id="ProtNLM"/>
    </source>
</evidence>
<dbReference type="GO" id="GO:0071011">
    <property type="term" value="C:precatalytic spliceosome"/>
    <property type="evidence" value="ECO:0007669"/>
    <property type="project" value="TreeGrafter"/>
</dbReference>
<protein>
    <recommendedName>
        <fullName evidence="9">BCAS2 family protein</fullName>
    </recommendedName>
</protein>
<keyword evidence="5" id="KW-0508">mRNA splicing</keyword>
<dbReference type="GO" id="GO:0000974">
    <property type="term" value="C:Prp19 complex"/>
    <property type="evidence" value="ECO:0007669"/>
    <property type="project" value="TreeGrafter"/>
</dbReference>
<gene>
    <name evidence="7" type="ORF">P280DRAFT_439118</name>
</gene>
<dbReference type="EMBL" id="MU006839">
    <property type="protein sequence ID" value="KAF2634333.1"/>
    <property type="molecule type" value="Genomic_DNA"/>
</dbReference>
<dbReference type="Proteomes" id="UP000799753">
    <property type="component" value="Unassembled WGS sequence"/>
</dbReference>
<dbReference type="PANTHER" id="PTHR13296:SF0">
    <property type="entry name" value="PRE-MRNA-SPLICING FACTOR SPF27"/>
    <property type="match status" value="1"/>
</dbReference>
<sequence length="221" mass="23974">MPLINESYDSLPYVDAPPDGPSLAAAKALIDADIKSAGVDATQLHPALIPAASYKPAFSDAIETEHARLETNPASRLSAIDTARYEDLEAPPTTHPASDEEKPELLAQWDAALKKAYTSSEYLTARSTELGLLEKFGKNAWLVGNAQLEDVLKSIETELAGVRRQQEEVEGLRRAQQESVAGEIGTLEQTWKEGVGRVLETEVAAEGLKQQILERRRAGAV</sequence>
<keyword evidence="6" id="KW-0539">Nucleus</keyword>
<evidence type="ECO:0000256" key="3">
    <source>
        <dbReference type="ARBA" id="ARBA00022664"/>
    </source>
</evidence>
<dbReference type="GO" id="GO:0006397">
    <property type="term" value="P:mRNA processing"/>
    <property type="evidence" value="ECO:0007669"/>
    <property type="project" value="UniProtKB-KW"/>
</dbReference>
<keyword evidence="3" id="KW-0507">mRNA processing</keyword>
<dbReference type="PANTHER" id="PTHR13296">
    <property type="entry name" value="BCAS2 PROTEIN"/>
    <property type="match status" value="1"/>
</dbReference>
<dbReference type="AlphaFoldDB" id="A0A6A6RH63"/>
<dbReference type="GO" id="GO:0008380">
    <property type="term" value="P:RNA splicing"/>
    <property type="evidence" value="ECO:0007669"/>
    <property type="project" value="UniProtKB-KW"/>
</dbReference>